<keyword evidence="5" id="KW-1185">Reference proteome</keyword>
<feature type="compositionally biased region" description="Basic and acidic residues" evidence="2">
    <location>
        <begin position="37"/>
        <end position="50"/>
    </location>
</feature>
<dbReference type="Gene3D" id="2.60.40.1240">
    <property type="match status" value="1"/>
</dbReference>
<dbReference type="KEGG" id="apv:Apar_0086"/>
<sequence length="163" mass="17739">MSLTRREFIYAGASSLFALGLVGCGNSDTTSTSTSDAQKEDQKKSEEKQPEKYAVTIGTLTQIADYNGDPAAKITFNFTNNSDETTSFMSSVRVEAYQDGQQLEVAVITSGEVNWESTAKKIKTGTSLDVEQAYKLISSSDVEVEVYPLFGKDKLAAQTFSLQ</sequence>
<proteinExistence type="predicted"/>
<gene>
    <name evidence="4" type="ordered locus">Apar_0086</name>
</gene>
<dbReference type="HOGENOM" id="CLU_135488_0_0_11"/>
<evidence type="ECO:0000313" key="4">
    <source>
        <dbReference type="EMBL" id="ACV50522.1"/>
    </source>
</evidence>
<accession>C8W8T4</accession>
<name>C8W8T4_LANP1</name>
<dbReference type="InterPro" id="IPR029050">
    <property type="entry name" value="Immunoprotect_excell_Ig-like"/>
</dbReference>
<evidence type="ECO:0000313" key="5">
    <source>
        <dbReference type="Proteomes" id="UP000000960"/>
    </source>
</evidence>
<dbReference type="InterPro" id="IPR031989">
    <property type="entry name" value="DUF5067"/>
</dbReference>
<feature type="domain" description="DUF5067" evidence="3">
    <location>
        <begin position="29"/>
        <end position="147"/>
    </location>
</feature>
<protein>
    <recommendedName>
        <fullName evidence="3">DUF5067 domain-containing protein</fullName>
    </recommendedName>
</protein>
<dbReference type="Proteomes" id="UP000000960">
    <property type="component" value="Chromosome"/>
</dbReference>
<reference evidence="4 5" key="1">
    <citation type="journal article" date="2009" name="Stand. Genomic Sci.">
        <title>Complete genome sequence of Atopobium parvulum type strain (IPP 1246).</title>
        <authorList>
            <person name="Copeland A."/>
            <person name="Sikorski J."/>
            <person name="Lapidus A."/>
            <person name="Nolan M."/>
            <person name="Del Rio T.G."/>
            <person name="Lucas S."/>
            <person name="Chen F."/>
            <person name="Tice H."/>
            <person name="Pitluck S."/>
            <person name="Cheng J.F."/>
            <person name="Pukall R."/>
            <person name="Chertkov O."/>
            <person name="Brettin T."/>
            <person name="Han C."/>
            <person name="Detter J.C."/>
            <person name="Kuske C."/>
            <person name="Bruce D."/>
            <person name="Goodwin L."/>
            <person name="Ivanova N."/>
            <person name="Mavromatis K."/>
            <person name="Mikhailova N."/>
            <person name="Chen A."/>
            <person name="Palaniappan K."/>
            <person name="Chain P."/>
            <person name="Rohde M."/>
            <person name="Goker M."/>
            <person name="Bristow J."/>
            <person name="Eisen J.A."/>
            <person name="Markowitz V."/>
            <person name="Hugenholtz P."/>
            <person name="Kyrpides N.C."/>
            <person name="Klenk H.P."/>
            <person name="Detter J.C."/>
        </authorList>
    </citation>
    <scope>NUCLEOTIDE SEQUENCE [LARGE SCALE GENOMIC DNA]</scope>
    <source>
        <strain evidence="5">ATCC 33793 / DSM 20469 / CCUG 32760 / JCM 10300 / KCTC 3663 / VPI 0546 / 1246</strain>
    </source>
</reference>
<dbReference type="AlphaFoldDB" id="C8W8T4"/>
<evidence type="ECO:0000259" key="3">
    <source>
        <dbReference type="Pfam" id="PF16729"/>
    </source>
</evidence>
<dbReference type="Pfam" id="PF16729">
    <property type="entry name" value="DUF5067"/>
    <property type="match status" value="1"/>
</dbReference>
<dbReference type="STRING" id="521095.Apar_0086"/>
<feature type="region of interest" description="Disordered" evidence="2">
    <location>
        <begin position="28"/>
        <end position="50"/>
    </location>
</feature>
<evidence type="ECO:0000256" key="1">
    <source>
        <dbReference type="ARBA" id="ARBA00022729"/>
    </source>
</evidence>
<evidence type="ECO:0000256" key="2">
    <source>
        <dbReference type="SAM" id="MobiDB-lite"/>
    </source>
</evidence>
<dbReference type="RefSeq" id="WP_012808182.1">
    <property type="nucleotide sequence ID" value="NC_013203.1"/>
</dbReference>
<organism evidence="4 5">
    <name type="scientific">Lancefieldella parvula (strain ATCC 33793 / DSM 20469 / CCUG 32760 / JCM 10300 / KCTC 3663 / VPI 0546 / 1246)</name>
    <name type="common">Atopobium parvulum</name>
    <dbReference type="NCBI Taxonomy" id="521095"/>
    <lineage>
        <taxon>Bacteria</taxon>
        <taxon>Bacillati</taxon>
        <taxon>Actinomycetota</taxon>
        <taxon>Coriobacteriia</taxon>
        <taxon>Coriobacteriales</taxon>
        <taxon>Atopobiaceae</taxon>
        <taxon>Lancefieldella</taxon>
    </lineage>
</organism>
<dbReference type="GeneID" id="84805628"/>
<keyword evidence="1" id="KW-0732">Signal</keyword>
<dbReference type="PROSITE" id="PS51257">
    <property type="entry name" value="PROKAR_LIPOPROTEIN"/>
    <property type="match status" value="1"/>
</dbReference>
<dbReference type="EMBL" id="CP001721">
    <property type="protein sequence ID" value="ACV50522.1"/>
    <property type="molecule type" value="Genomic_DNA"/>
</dbReference>